<evidence type="ECO:0000313" key="9">
    <source>
        <dbReference type="EMBL" id="KRT82113.1"/>
    </source>
</evidence>
<dbReference type="SMART" id="SM00868">
    <property type="entry name" value="zf-AD"/>
    <property type="match status" value="1"/>
</dbReference>
<sequence>MNMEIVIELPKDINKLCRTCMNIVEDDQRNCVIDDVTGQKSELNEMLLHIMGTNVLSEECLPKFMCNECLQKLEIAYLFKQQCQNTYLHFRDFMYSPEKSNSEVETTNNFICTTCRGSFSTQYRFKYNSNDDVNTDLISDNAEEISSLVSDRRQQVNAMVNNKHKFVNLDRSVSSKIAQHEEIEASNKSRSCDLCSRTFNTELSLHLHFVNHAVLAESDTDPDIFNQYFFCRSCGETFSCYEDLENHVFGCSEFREFKCTICNQVFNMKQVPQYVCVLLAYIVTVDLATACRKLVCRWSDIFVSVKYIQDLRYD</sequence>
<feature type="domain" description="ZAD" evidence="8">
    <location>
        <begin position="15"/>
        <end position="93"/>
    </location>
</feature>
<evidence type="ECO:0000256" key="5">
    <source>
        <dbReference type="ARBA" id="ARBA00022833"/>
    </source>
</evidence>
<dbReference type="GO" id="GO:0005634">
    <property type="term" value="C:nucleus"/>
    <property type="evidence" value="ECO:0007669"/>
    <property type="project" value="UniProtKB-SubCell"/>
</dbReference>
<comment type="subcellular location">
    <subcellularLocation>
        <location evidence="1">Nucleus</location>
    </subcellularLocation>
</comment>
<dbReference type="InterPro" id="IPR013087">
    <property type="entry name" value="Znf_C2H2_type"/>
</dbReference>
<accession>A0A0T6B4C0</accession>
<feature type="binding site" evidence="7">
    <location>
        <position position="69"/>
    </location>
    <ligand>
        <name>Zn(2+)</name>
        <dbReference type="ChEBI" id="CHEBI:29105"/>
    </ligand>
</feature>
<dbReference type="AlphaFoldDB" id="A0A0T6B4C0"/>
<proteinExistence type="predicted"/>
<dbReference type="GO" id="GO:0010468">
    <property type="term" value="P:regulation of gene expression"/>
    <property type="evidence" value="ECO:0007669"/>
    <property type="project" value="TreeGrafter"/>
</dbReference>
<evidence type="ECO:0000256" key="7">
    <source>
        <dbReference type="PROSITE-ProRule" id="PRU01263"/>
    </source>
</evidence>
<organism evidence="9 10">
    <name type="scientific">Oryctes borbonicus</name>
    <dbReference type="NCBI Taxonomy" id="1629725"/>
    <lineage>
        <taxon>Eukaryota</taxon>
        <taxon>Metazoa</taxon>
        <taxon>Ecdysozoa</taxon>
        <taxon>Arthropoda</taxon>
        <taxon>Hexapoda</taxon>
        <taxon>Insecta</taxon>
        <taxon>Pterygota</taxon>
        <taxon>Neoptera</taxon>
        <taxon>Endopterygota</taxon>
        <taxon>Coleoptera</taxon>
        <taxon>Polyphaga</taxon>
        <taxon>Scarabaeiformia</taxon>
        <taxon>Scarabaeidae</taxon>
        <taxon>Dynastinae</taxon>
        <taxon>Oryctes</taxon>
    </lineage>
</organism>
<evidence type="ECO:0000313" key="10">
    <source>
        <dbReference type="Proteomes" id="UP000051574"/>
    </source>
</evidence>
<protein>
    <submittedName>
        <fullName evidence="9">Zinc-finger associated domain containing protein</fullName>
    </submittedName>
</protein>
<dbReference type="Gene3D" id="3.40.1800.20">
    <property type="match status" value="1"/>
</dbReference>
<dbReference type="Pfam" id="PF07776">
    <property type="entry name" value="zf-AD"/>
    <property type="match status" value="1"/>
</dbReference>
<dbReference type="OrthoDB" id="6077919at2759"/>
<dbReference type="EMBL" id="LJIG01009921">
    <property type="protein sequence ID" value="KRT82113.1"/>
    <property type="molecule type" value="Genomic_DNA"/>
</dbReference>
<evidence type="ECO:0000256" key="1">
    <source>
        <dbReference type="ARBA" id="ARBA00004123"/>
    </source>
</evidence>
<evidence type="ECO:0000256" key="6">
    <source>
        <dbReference type="ARBA" id="ARBA00023242"/>
    </source>
</evidence>
<dbReference type="SUPFAM" id="SSF57716">
    <property type="entry name" value="Glucocorticoid receptor-like (DNA-binding domain)"/>
    <property type="match status" value="1"/>
</dbReference>
<dbReference type="GO" id="GO:0008270">
    <property type="term" value="F:zinc ion binding"/>
    <property type="evidence" value="ECO:0007669"/>
    <property type="project" value="UniProtKB-UniRule"/>
</dbReference>
<dbReference type="InterPro" id="IPR012934">
    <property type="entry name" value="Znf_AD"/>
</dbReference>
<gene>
    <name evidence="9" type="ORF">AMK59_4428</name>
</gene>
<keyword evidence="5 7" id="KW-0862">Zinc</keyword>
<keyword evidence="10" id="KW-1185">Reference proteome</keyword>
<feature type="binding site" evidence="7">
    <location>
        <position position="17"/>
    </location>
    <ligand>
        <name>Zn(2+)</name>
        <dbReference type="ChEBI" id="CHEBI:29105"/>
    </ligand>
</feature>
<feature type="binding site" evidence="7">
    <location>
        <position position="20"/>
    </location>
    <ligand>
        <name>Zn(2+)</name>
        <dbReference type="ChEBI" id="CHEBI:29105"/>
    </ligand>
</feature>
<keyword evidence="3" id="KW-0677">Repeat</keyword>
<dbReference type="Gene3D" id="3.30.160.60">
    <property type="entry name" value="Classic Zinc Finger"/>
    <property type="match status" value="1"/>
</dbReference>
<name>A0A0T6B4C0_9SCAR</name>
<dbReference type="PANTHER" id="PTHR16515">
    <property type="entry name" value="PR DOMAIN ZINC FINGER PROTEIN"/>
    <property type="match status" value="1"/>
</dbReference>
<comment type="caution">
    <text evidence="9">The sequence shown here is derived from an EMBL/GenBank/DDBJ whole genome shotgun (WGS) entry which is preliminary data.</text>
</comment>
<keyword evidence="4 7" id="KW-0863">Zinc-finger</keyword>
<keyword evidence="2 7" id="KW-0479">Metal-binding</keyword>
<dbReference type="PROSITE" id="PS00028">
    <property type="entry name" value="ZINC_FINGER_C2H2_1"/>
    <property type="match status" value="1"/>
</dbReference>
<evidence type="ECO:0000259" key="8">
    <source>
        <dbReference type="PROSITE" id="PS51915"/>
    </source>
</evidence>
<dbReference type="InterPro" id="IPR050331">
    <property type="entry name" value="Zinc_finger"/>
</dbReference>
<evidence type="ECO:0000256" key="3">
    <source>
        <dbReference type="ARBA" id="ARBA00022737"/>
    </source>
</evidence>
<dbReference type="Proteomes" id="UP000051574">
    <property type="component" value="Unassembled WGS sequence"/>
</dbReference>
<reference evidence="9 10" key="1">
    <citation type="submission" date="2015-09" db="EMBL/GenBank/DDBJ databases">
        <title>Draft genome of the scarab beetle Oryctes borbonicus.</title>
        <authorList>
            <person name="Meyer J.M."/>
            <person name="Markov G.V."/>
            <person name="Baskaran P."/>
            <person name="Herrmann M."/>
            <person name="Sommer R.J."/>
            <person name="Roedelsperger C."/>
        </authorList>
    </citation>
    <scope>NUCLEOTIDE SEQUENCE [LARGE SCALE GENOMIC DNA]</scope>
    <source>
        <strain evidence="9">OB123</strain>
        <tissue evidence="9">Whole animal</tissue>
    </source>
</reference>
<dbReference type="PANTHER" id="PTHR16515:SF66">
    <property type="entry name" value="C2H2-TYPE DOMAIN-CONTAINING PROTEIN"/>
    <property type="match status" value="1"/>
</dbReference>
<dbReference type="PROSITE" id="PS51915">
    <property type="entry name" value="ZAD"/>
    <property type="match status" value="1"/>
</dbReference>
<evidence type="ECO:0000256" key="4">
    <source>
        <dbReference type="ARBA" id="ARBA00022771"/>
    </source>
</evidence>
<feature type="binding site" evidence="7">
    <location>
        <position position="66"/>
    </location>
    <ligand>
        <name>Zn(2+)</name>
        <dbReference type="ChEBI" id="CHEBI:29105"/>
    </ligand>
</feature>
<evidence type="ECO:0000256" key="2">
    <source>
        <dbReference type="ARBA" id="ARBA00022723"/>
    </source>
</evidence>
<keyword evidence="6" id="KW-0539">Nucleus</keyword>